<dbReference type="EMBL" id="WOTH01000011">
    <property type="protein sequence ID" value="NHO53810.1"/>
    <property type="molecule type" value="Genomic_DNA"/>
</dbReference>
<dbReference type="SUPFAM" id="SSF75005">
    <property type="entry name" value="Arabinanase/levansucrase/invertase"/>
    <property type="match status" value="1"/>
</dbReference>
<evidence type="ECO:0000256" key="1">
    <source>
        <dbReference type="ARBA" id="ARBA00006775"/>
    </source>
</evidence>
<dbReference type="AlphaFoldDB" id="A0A967B4V9"/>
<sequence length="440" mass="48095">MFRRNILSSYTSRWTIADALKVHADDPTTTMPVIAQDFPTMDESVMIWDTGALRNIHGQTVTFKGWHVIWSLAVDKIDLTNADIYDEWHSRNNRAYIGYWYSRTGNGADWQWGGRLLNTSADLRPHEWSGGLVMREGTGNVVDMFYTSEADSPINQSVPSVSSGQIFADENGVWFGGFETTTEMFSADGIHNANSQQDEYFDFRDPHPFINPADGRLYCLYESNVAGMRGDFVIGSDEQGALPPGFEVGSGAQYGAASIGIAVLADGAYKKGDFSSTNWTQLDPLVSALGVNDQMERPHIVFKDGLTYLFTISHHSTYSGGLGGPDGVYGFVSEKGLFGPYKPLNASGLVLGNPSAAPYQTYSHFVDPAGYVQAFIDTLPGVGEDPNNPATFRIGATLAPTVKIELDGDRTFLTEVHGYGQVYAQAAWPVGAAWDKRPAN</sequence>
<dbReference type="GO" id="GO:0050053">
    <property type="term" value="F:levansucrase activity"/>
    <property type="evidence" value="ECO:0007669"/>
    <property type="project" value="InterPro"/>
</dbReference>
<organism evidence="6 7">
    <name type="scientific">Acetobacter estunensis</name>
    <dbReference type="NCBI Taxonomy" id="104097"/>
    <lineage>
        <taxon>Bacteria</taxon>
        <taxon>Pseudomonadati</taxon>
        <taxon>Pseudomonadota</taxon>
        <taxon>Alphaproteobacteria</taxon>
        <taxon>Acetobacterales</taxon>
        <taxon>Acetobacteraceae</taxon>
        <taxon>Acetobacter</taxon>
    </lineage>
</organism>
<evidence type="ECO:0000256" key="3">
    <source>
        <dbReference type="PIRSR" id="PIRSR603469-3"/>
    </source>
</evidence>
<proteinExistence type="inferred from homology"/>
<dbReference type="Proteomes" id="UP000597459">
    <property type="component" value="Unassembled WGS sequence"/>
</dbReference>
<keyword evidence="6" id="KW-0378">Hydrolase</keyword>
<comment type="caution">
    <text evidence="6">The sequence shown here is derived from an EMBL/GenBank/DDBJ whole genome shotgun (WGS) entry which is preliminary data.</text>
</comment>
<dbReference type="Pfam" id="PF02435">
    <property type="entry name" value="Glyco_hydro_68"/>
    <property type="match status" value="1"/>
</dbReference>
<feature type="binding site" evidence="2">
    <location>
        <position position="129"/>
    </location>
    <ligand>
        <name>substrate</name>
    </ligand>
</feature>
<dbReference type="InterPro" id="IPR023296">
    <property type="entry name" value="Glyco_hydro_beta-prop_sf"/>
</dbReference>
<feature type="site" description="Transition state stabilizer" evidence="4">
    <location>
        <position position="205"/>
    </location>
</feature>
<evidence type="ECO:0000313" key="7">
    <source>
        <dbReference type="Proteomes" id="UP000597459"/>
    </source>
</evidence>
<evidence type="ECO:0000256" key="5">
    <source>
        <dbReference type="RuleBase" id="RU361220"/>
    </source>
</evidence>
<dbReference type="GO" id="GO:0009758">
    <property type="term" value="P:carbohydrate utilization"/>
    <property type="evidence" value="ECO:0007669"/>
    <property type="project" value="InterPro"/>
</dbReference>
<evidence type="ECO:0000256" key="4">
    <source>
        <dbReference type="PIRSR" id="PIRSR603469-4"/>
    </source>
</evidence>
<dbReference type="CDD" id="cd08997">
    <property type="entry name" value="GH68"/>
    <property type="match status" value="1"/>
</dbReference>
<keyword evidence="3" id="KW-0106">Calcium</keyword>
<accession>A0A967B4V9</accession>
<protein>
    <submittedName>
        <fullName evidence="6">Glycoside hydrolase family 68 protein</fullName>
    </submittedName>
</protein>
<dbReference type="InterPro" id="IPR003469">
    <property type="entry name" value="Glyco_hydro_68"/>
</dbReference>
<dbReference type="GO" id="GO:0046872">
    <property type="term" value="F:metal ion binding"/>
    <property type="evidence" value="ECO:0007669"/>
    <property type="project" value="UniProtKB-KW"/>
</dbReference>
<evidence type="ECO:0000256" key="2">
    <source>
        <dbReference type="PIRSR" id="PIRSR603469-2"/>
    </source>
</evidence>
<keyword evidence="7" id="KW-1185">Reference proteome</keyword>
<dbReference type="GO" id="GO:0016787">
    <property type="term" value="F:hydrolase activity"/>
    <property type="evidence" value="ECO:0007669"/>
    <property type="project" value="UniProtKB-KW"/>
</dbReference>
<feature type="binding site" evidence="2">
    <location>
        <begin position="294"/>
        <end position="296"/>
    </location>
    <ligand>
        <name>substrate</name>
    </ligand>
</feature>
<dbReference type="Gene3D" id="2.115.10.20">
    <property type="entry name" value="Glycosyl hydrolase domain, family 43"/>
    <property type="match status" value="1"/>
</dbReference>
<keyword evidence="3" id="KW-0479">Metal-binding</keyword>
<evidence type="ECO:0000313" key="6">
    <source>
        <dbReference type="EMBL" id="NHO53810.1"/>
    </source>
</evidence>
<feature type="binding site" evidence="3">
    <location>
        <position position="293"/>
    </location>
    <ligand>
        <name>Ca(2+)</name>
        <dbReference type="ChEBI" id="CHEBI:29108"/>
        <label>1</label>
    </ligand>
</feature>
<feature type="binding site" evidence="2">
    <location>
        <begin position="204"/>
        <end position="205"/>
    </location>
    <ligand>
        <name>substrate</name>
    </ligand>
</feature>
<reference evidence="6" key="1">
    <citation type="submission" date="2019-11" db="EMBL/GenBank/DDBJ databases">
        <title>Description of new Acetobacter species.</title>
        <authorList>
            <person name="Cleenwerck I."/>
            <person name="Sombolestani A.S."/>
        </authorList>
    </citation>
    <scope>NUCLEOTIDE SEQUENCE</scope>
    <source>
        <strain evidence="6">LMG 1626</strain>
    </source>
</reference>
<comment type="similarity">
    <text evidence="1 5">Belongs to the glycosyl hydrolase 68 family.</text>
</comment>
<comment type="cofactor">
    <cofactor evidence="3">
        <name>Ca(2+)</name>
        <dbReference type="ChEBI" id="CHEBI:29108"/>
    </cofactor>
</comment>
<name>A0A967B4V9_9PROT</name>
<gene>
    <name evidence="6" type="ORF">GOB87_07505</name>
</gene>